<accession>A0A9N9D4E7</accession>
<dbReference type="EMBL" id="CAJVPQ010003244">
    <property type="protein sequence ID" value="CAG8622028.1"/>
    <property type="molecule type" value="Genomic_DNA"/>
</dbReference>
<reference evidence="1" key="1">
    <citation type="submission" date="2021-06" db="EMBL/GenBank/DDBJ databases">
        <authorList>
            <person name="Kallberg Y."/>
            <person name="Tangrot J."/>
            <person name="Rosling A."/>
        </authorList>
    </citation>
    <scope>NUCLEOTIDE SEQUENCE</scope>
    <source>
        <strain evidence="1">UK204</strain>
    </source>
</reference>
<organism evidence="1 2">
    <name type="scientific">Funneliformis caledonium</name>
    <dbReference type="NCBI Taxonomy" id="1117310"/>
    <lineage>
        <taxon>Eukaryota</taxon>
        <taxon>Fungi</taxon>
        <taxon>Fungi incertae sedis</taxon>
        <taxon>Mucoromycota</taxon>
        <taxon>Glomeromycotina</taxon>
        <taxon>Glomeromycetes</taxon>
        <taxon>Glomerales</taxon>
        <taxon>Glomeraceae</taxon>
        <taxon>Funneliformis</taxon>
    </lineage>
</organism>
<comment type="caution">
    <text evidence="1">The sequence shown here is derived from an EMBL/GenBank/DDBJ whole genome shotgun (WGS) entry which is preliminary data.</text>
</comment>
<evidence type="ECO:0000313" key="1">
    <source>
        <dbReference type="EMBL" id="CAG8622028.1"/>
    </source>
</evidence>
<gene>
    <name evidence="1" type="ORF">FCALED_LOCUS9604</name>
</gene>
<name>A0A9N9D4E7_9GLOM</name>
<proteinExistence type="predicted"/>
<evidence type="ECO:0000313" key="2">
    <source>
        <dbReference type="Proteomes" id="UP000789570"/>
    </source>
</evidence>
<sequence>MKILENYIIGRSASPLEDLATFIEAVFDDCLFTKLACFSSEGAINDGSYSLLKNALGCFPLEEEAIFVEAALDDCLFTKLAFLSIKEGAD</sequence>
<dbReference type="Proteomes" id="UP000789570">
    <property type="component" value="Unassembled WGS sequence"/>
</dbReference>
<protein>
    <submittedName>
        <fullName evidence="1">10195_t:CDS:1</fullName>
    </submittedName>
</protein>
<dbReference type="AlphaFoldDB" id="A0A9N9D4E7"/>
<keyword evidence="2" id="KW-1185">Reference proteome</keyword>